<dbReference type="EMBL" id="KQ965734">
    <property type="protein sequence ID" value="KXS20826.1"/>
    <property type="molecule type" value="Genomic_DNA"/>
</dbReference>
<feature type="transmembrane region" description="Helical" evidence="6">
    <location>
        <begin position="280"/>
        <end position="299"/>
    </location>
</feature>
<keyword evidence="6" id="KW-0812">Transmembrane</keyword>
<feature type="transmembrane region" description="Helical" evidence="6">
    <location>
        <begin position="6"/>
        <end position="26"/>
    </location>
</feature>
<dbReference type="GO" id="GO:0016491">
    <property type="term" value="F:oxidoreductase activity"/>
    <property type="evidence" value="ECO:0007669"/>
    <property type="project" value="UniProtKB-KW"/>
</dbReference>
<name>A0A139AVR8_GONPJ</name>
<evidence type="ECO:0000313" key="8">
    <source>
        <dbReference type="Proteomes" id="UP000070544"/>
    </source>
</evidence>
<sequence length="311" mass="33223">MSDNFPIIPGAAAALIAVAISALLLTRRSTPPITKKGERVVLLGGSAGIGRCIAHIYAKRGAKLLITSFNQYELDKVRAECISLGADPDSVATFSMDLTSEPTIAATAQRAKEWMNGVDTLLINAGTISVMSFEDLIKADELTPGHSSKSIEGVFKINSIGPIIATKHFLPLLKETRGRLVVTSSTAGLTGAPTRSLYCASKHAVQGFFDSLRIEIAHHGVSVGLVLPMTVNTNLRASAVDKVATPSATSAPARKEKKLEPEDVAVEIVRCSDLRMRSMFVPWWAGYIALARALFPSFVDGVAARKYKFAA</sequence>
<evidence type="ECO:0000313" key="7">
    <source>
        <dbReference type="EMBL" id="KXS20826.1"/>
    </source>
</evidence>
<proteinExistence type="inferred from homology"/>
<keyword evidence="8" id="KW-1185">Reference proteome</keyword>
<comment type="similarity">
    <text evidence="1 5">Belongs to the short-chain dehydrogenases/reductases (SDR) family.</text>
</comment>
<evidence type="ECO:0000256" key="1">
    <source>
        <dbReference type="ARBA" id="ARBA00006484"/>
    </source>
</evidence>
<dbReference type="STRING" id="1344416.A0A139AVR8"/>
<protein>
    <submittedName>
        <fullName evidence="7">NAD(P)-binding protein</fullName>
    </submittedName>
</protein>
<keyword evidence="6" id="KW-1133">Transmembrane helix</keyword>
<dbReference type="Proteomes" id="UP000070544">
    <property type="component" value="Unassembled WGS sequence"/>
</dbReference>
<dbReference type="InterPro" id="IPR002347">
    <property type="entry name" value="SDR_fam"/>
</dbReference>
<dbReference type="SUPFAM" id="SSF51735">
    <property type="entry name" value="NAD(P)-binding Rossmann-fold domains"/>
    <property type="match status" value="1"/>
</dbReference>
<dbReference type="GO" id="GO:0016020">
    <property type="term" value="C:membrane"/>
    <property type="evidence" value="ECO:0007669"/>
    <property type="project" value="TreeGrafter"/>
</dbReference>
<dbReference type="OrthoDB" id="1933717at2759"/>
<organism evidence="7 8">
    <name type="scientific">Gonapodya prolifera (strain JEL478)</name>
    <name type="common">Monoblepharis prolifera</name>
    <dbReference type="NCBI Taxonomy" id="1344416"/>
    <lineage>
        <taxon>Eukaryota</taxon>
        <taxon>Fungi</taxon>
        <taxon>Fungi incertae sedis</taxon>
        <taxon>Chytridiomycota</taxon>
        <taxon>Chytridiomycota incertae sedis</taxon>
        <taxon>Monoblepharidomycetes</taxon>
        <taxon>Monoblepharidales</taxon>
        <taxon>Gonapodyaceae</taxon>
        <taxon>Gonapodya</taxon>
    </lineage>
</organism>
<dbReference type="AlphaFoldDB" id="A0A139AVR8"/>
<evidence type="ECO:0000256" key="2">
    <source>
        <dbReference type="ARBA" id="ARBA00022857"/>
    </source>
</evidence>
<evidence type="ECO:0000256" key="5">
    <source>
        <dbReference type="RuleBase" id="RU000363"/>
    </source>
</evidence>
<keyword evidence="2" id="KW-0521">NADP</keyword>
<dbReference type="Pfam" id="PF00106">
    <property type="entry name" value="adh_short"/>
    <property type="match status" value="1"/>
</dbReference>
<evidence type="ECO:0000256" key="4">
    <source>
        <dbReference type="ARBA" id="ARBA00037096"/>
    </source>
</evidence>
<dbReference type="InterPro" id="IPR020904">
    <property type="entry name" value="Sc_DH/Rdtase_CS"/>
</dbReference>
<comment type="function">
    <text evidence="4">Putative oxidoreductase.</text>
</comment>
<keyword evidence="3" id="KW-0560">Oxidoreductase</keyword>
<dbReference type="PRINTS" id="PR00080">
    <property type="entry name" value="SDRFAMILY"/>
</dbReference>
<dbReference type="PROSITE" id="PS00061">
    <property type="entry name" value="ADH_SHORT"/>
    <property type="match status" value="1"/>
</dbReference>
<accession>A0A139AVR8</accession>
<dbReference type="PANTHER" id="PTHR44196">
    <property type="entry name" value="DEHYDROGENASE/REDUCTASE SDR FAMILY MEMBER 7B"/>
    <property type="match status" value="1"/>
</dbReference>
<gene>
    <name evidence="7" type="ORF">M427DRAFT_51784</name>
</gene>
<evidence type="ECO:0000256" key="3">
    <source>
        <dbReference type="ARBA" id="ARBA00023002"/>
    </source>
</evidence>
<dbReference type="PRINTS" id="PR00081">
    <property type="entry name" value="GDHRDH"/>
</dbReference>
<evidence type="ECO:0000256" key="6">
    <source>
        <dbReference type="SAM" id="Phobius"/>
    </source>
</evidence>
<keyword evidence="6" id="KW-0472">Membrane</keyword>
<reference evidence="7 8" key="1">
    <citation type="journal article" date="2015" name="Genome Biol. Evol.">
        <title>Phylogenomic analyses indicate that early fungi evolved digesting cell walls of algal ancestors of land plants.</title>
        <authorList>
            <person name="Chang Y."/>
            <person name="Wang S."/>
            <person name="Sekimoto S."/>
            <person name="Aerts A.L."/>
            <person name="Choi C."/>
            <person name="Clum A."/>
            <person name="LaButti K.M."/>
            <person name="Lindquist E.A."/>
            <person name="Yee Ngan C."/>
            <person name="Ohm R.A."/>
            <person name="Salamov A.A."/>
            <person name="Grigoriev I.V."/>
            <person name="Spatafora J.W."/>
            <person name="Berbee M.L."/>
        </authorList>
    </citation>
    <scope>NUCLEOTIDE SEQUENCE [LARGE SCALE GENOMIC DNA]</scope>
    <source>
        <strain evidence="7 8">JEL478</strain>
    </source>
</reference>
<dbReference type="InterPro" id="IPR036291">
    <property type="entry name" value="NAD(P)-bd_dom_sf"/>
</dbReference>
<dbReference type="Gene3D" id="3.40.50.720">
    <property type="entry name" value="NAD(P)-binding Rossmann-like Domain"/>
    <property type="match status" value="1"/>
</dbReference>
<dbReference type="PANTHER" id="PTHR44196:SF1">
    <property type="entry name" value="DEHYDROGENASE_REDUCTASE SDR FAMILY MEMBER 7B"/>
    <property type="match status" value="1"/>
</dbReference>
<dbReference type="OMA" id="YEMASCK"/>